<accession>A0A2T0XBD6</accession>
<comment type="caution">
    <text evidence="2">The sequence shown here is derived from an EMBL/GenBank/DDBJ whole genome shotgun (WGS) entry which is preliminary data.</text>
</comment>
<dbReference type="PANTHER" id="PTHR37309">
    <property type="entry name" value="SLR0284 PROTEIN"/>
    <property type="match status" value="1"/>
</dbReference>
<dbReference type="PANTHER" id="PTHR37309:SF1">
    <property type="entry name" value="SLR0284 PROTEIN"/>
    <property type="match status" value="1"/>
</dbReference>
<feature type="transmembrane region" description="Helical" evidence="1">
    <location>
        <begin position="87"/>
        <end position="107"/>
    </location>
</feature>
<dbReference type="RefSeq" id="WP_106228695.1">
    <property type="nucleotide sequence ID" value="NZ_PVTV01000018.1"/>
</dbReference>
<evidence type="ECO:0000313" key="3">
    <source>
        <dbReference type="Proteomes" id="UP000238308"/>
    </source>
</evidence>
<dbReference type="OrthoDB" id="9797048at2"/>
<keyword evidence="1" id="KW-0812">Transmembrane</keyword>
<feature type="transmembrane region" description="Helical" evidence="1">
    <location>
        <begin position="12"/>
        <end position="40"/>
    </location>
</feature>
<keyword evidence="3" id="KW-1185">Reference proteome</keyword>
<gene>
    <name evidence="2" type="ORF">BCM14_2875</name>
</gene>
<dbReference type="InterPro" id="IPR007165">
    <property type="entry name" value="Phage_holin_4_2"/>
</dbReference>
<sequence length="110" mass="11694">MLLLWILNAVALLIVAYLLPGIVVTGFGSALIAAVVLGLLNVLVKPVLILLTLPVTIVTLGLFLFVINALVFWFVGSILSGFRVEGFWWAVIGAILYSVISSLLQSLTGA</sequence>
<name>A0A2T0XBD6_9BURK</name>
<organism evidence="2 3">
    <name type="scientific">Jezberella montanilacus</name>
    <dbReference type="NCBI Taxonomy" id="323426"/>
    <lineage>
        <taxon>Bacteria</taxon>
        <taxon>Pseudomonadati</taxon>
        <taxon>Pseudomonadota</taxon>
        <taxon>Betaproteobacteria</taxon>
        <taxon>Burkholderiales</taxon>
        <taxon>Alcaligenaceae</taxon>
        <taxon>Jezberella</taxon>
    </lineage>
</organism>
<keyword evidence="1" id="KW-1133">Transmembrane helix</keyword>
<dbReference type="EMBL" id="PVTV01000018">
    <property type="protein sequence ID" value="PRY96253.1"/>
    <property type="molecule type" value="Genomic_DNA"/>
</dbReference>
<dbReference type="AlphaFoldDB" id="A0A2T0XBD6"/>
<feature type="transmembrane region" description="Helical" evidence="1">
    <location>
        <begin position="47"/>
        <end position="75"/>
    </location>
</feature>
<evidence type="ECO:0000256" key="1">
    <source>
        <dbReference type="SAM" id="Phobius"/>
    </source>
</evidence>
<dbReference type="Proteomes" id="UP000238308">
    <property type="component" value="Unassembled WGS sequence"/>
</dbReference>
<dbReference type="Pfam" id="PF04020">
    <property type="entry name" value="Phage_holin_4_2"/>
    <property type="match status" value="1"/>
</dbReference>
<keyword evidence="1" id="KW-0472">Membrane</keyword>
<proteinExistence type="predicted"/>
<protein>
    <submittedName>
        <fullName evidence="2">Putative membrane protein</fullName>
    </submittedName>
</protein>
<reference evidence="2 3" key="1">
    <citation type="submission" date="2018-03" db="EMBL/GenBank/DDBJ databases">
        <title>Genomic Encyclopedia of Type Strains, Phase III (KMG-III): the genomes of soil and plant-associated and newly described type strains.</title>
        <authorList>
            <person name="Whitman W."/>
        </authorList>
    </citation>
    <scope>NUCLEOTIDE SEQUENCE [LARGE SCALE GENOMIC DNA]</scope>
    <source>
        <strain evidence="2 3">MWH-P2sevCIIIb</strain>
    </source>
</reference>
<evidence type="ECO:0000313" key="2">
    <source>
        <dbReference type="EMBL" id="PRY96253.1"/>
    </source>
</evidence>